<dbReference type="SUPFAM" id="SSF53756">
    <property type="entry name" value="UDP-Glycosyltransferase/glycogen phosphorylase"/>
    <property type="match status" value="1"/>
</dbReference>
<feature type="domain" description="DUF1972" evidence="1">
    <location>
        <begin position="5"/>
        <end position="175"/>
    </location>
</feature>
<reference evidence="2 3" key="1">
    <citation type="submission" date="2020-08" db="EMBL/GenBank/DDBJ databases">
        <title>Stenotrophomonas tumulicola JCM 30961.</title>
        <authorList>
            <person name="Deng Y."/>
        </authorList>
    </citation>
    <scope>NUCLEOTIDE SEQUENCE [LARGE SCALE GENOMIC DNA]</scope>
    <source>
        <strain evidence="2 3">JCM 30961</strain>
    </source>
</reference>
<protein>
    <submittedName>
        <fullName evidence="2">DUF1972 domain-containing protein</fullName>
    </submittedName>
</protein>
<sequence>MSKSLRILGIRGVPAAHGGFETFAEYLSLYLVEKGWNVTVYCQEDGHGKPWTDSWEGITRVHFPVSQTGPAGTIAFDLKSTLHAAAAAEPCLILGYNTAVFMSLLRLRGIPCLINMDGIEWARAKWGSMAKLWFWMNDWAGCWLGTHLIADHPEIKRHLSSRARESKITTIPYGAPHVLEAETTALEQWGLQSGKYLTVIARPEPENSILEIVQGFSSRSRDLKLLVLGNYDRSNSYQASILDAASDDVIFAGAIYDGEIVRAIRYHCLAYVHGHQVGGTNPSLVEALGAGNAVIAHDNRFNRWVAGDCAEYFTDAESLGVILNNIDATMIDRMQGGSRRRFQDGLTWPQVLSEYELLIATHTK</sequence>
<keyword evidence="3" id="KW-1185">Reference proteome</keyword>
<organism evidence="2 3">
    <name type="scientific">Stenotrophomonas tumulicola</name>
    <dbReference type="NCBI Taxonomy" id="1685415"/>
    <lineage>
        <taxon>Bacteria</taxon>
        <taxon>Pseudomonadati</taxon>
        <taxon>Pseudomonadota</taxon>
        <taxon>Gammaproteobacteria</taxon>
        <taxon>Lysobacterales</taxon>
        <taxon>Lysobacteraceae</taxon>
        <taxon>Stenotrophomonas</taxon>
    </lineage>
</organism>
<comment type="caution">
    <text evidence="2">The sequence shown here is derived from an EMBL/GenBank/DDBJ whole genome shotgun (WGS) entry which is preliminary data.</text>
</comment>
<dbReference type="RefSeq" id="WP_182341367.1">
    <property type="nucleotide sequence ID" value="NZ_JACGXS010000013.1"/>
</dbReference>
<evidence type="ECO:0000313" key="3">
    <source>
        <dbReference type="Proteomes" id="UP000547058"/>
    </source>
</evidence>
<dbReference type="Proteomes" id="UP000547058">
    <property type="component" value="Unassembled WGS sequence"/>
</dbReference>
<dbReference type="InterPro" id="IPR015393">
    <property type="entry name" value="DUF1972"/>
</dbReference>
<dbReference type="Gene3D" id="3.40.50.2000">
    <property type="entry name" value="Glycogen Phosphorylase B"/>
    <property type="match status" value="2"/>
</dbReference>
<accession>A0A7W3FPW2</accession>
<name>A0A7W3FPW2_9GAMM</name>
<evidence type="ECO:0000313" key="2">
    <source>
        <dbReference type="EMBL" id="MBA8683544.1"/>
    </source>
</evidence>
<dbReference type="Pfam" id="PF09314">
    <property type="entry name" value="DUF1972"/>
    <property type="match status" value="1"/>
</dbReference>
<dbReference type="AlphaFoldDB" id="A0A7W3FPW2"/>
<dbReference type="EMBL" id="JACGXS010000013">
    <property type="protein sequence ID" value="MBA8683544.1"/>
    <property type="molecule type" value="Genomic_DNA"/>
</dbReference>
<gene>
    <name evidence="2" type="ORF">H4O11_17220</name>
</gene>
<evidence type="ECO:0000259" key="1">
    <source>
        <dbReference type="Pfam" id="PF09314"/>
    </source>
</evidence>
<proteinExistence type="predicted"/>